<evidence type="ECO:0000313" key="3">
    <source>
        <dbReference type="Proteomes" id="UP000317998"/>
    </source>
</evidence>
<comment type="caution">
    <text evidence="2">The sequence shown here is derived from an EMBL/GenBank/DDBJ whole genome shotgun (WGS) entry which is preliminary data.</text>
</comment>
<dbReference type="RefSeq" id="WP_141880851.1">
    <property type="nucleotide sequence ID" value="NZ_VFOM01000001.1"/>
</dbReference>
<organism evidence="2 3">
    <name type="scientific">Homoserinimonas aerilata</name>
    <dbReference type="NCBI Taxonomy" id="1162970"/>
    <lineage>
        <taxon>Bacteria</taxon>
        <taxon>Bacillati</taxon>
        <taxon>Actinomycetota</taxon>
        <taxon>Actinomycetes</taxon>
        <taxon>Micrococcales</taxon>
        <taxon>Microbacteriaceae</taxon>
        <taxon>Homoserinimonas</taxon>
    </lineage>
</organism>
<evidence type="ECO:0000259" key="1">
    <source>
        <dbReference type="Pfam" id="PF12728"/>
    </source>
</evidence>
<keyword evidence="3" id="KW-1185">Reference proteome</keyword>
<dbReference type="SUPFAM" id="SSF46955">
    <property type="entry name" value="Putative DNA-binding domain"/>
    <property type="match status" value="1"/>
</dbReference>
<proteinExistence type="predicted"/>
<accession>A0A542YL11</accession>
<dbReference type="InterPro" id="IPR041657">
    <property type="entry name" value="HTH_17"/>
</dbReference>
<sequence length="66" mass="7488">MDLLTTAEAAQYLNVPIGTLHYWRSMGTGPNSMKLGRRVMYRRDALDEFVLQQERFAAQLGAEAAR</sequence>
<dbReference type="EMBL" id="VFOM01000001">
    <property type="protein sequence ID" value="TQL48777.1"/>
    <property type="molecule type" value="Genomic_DNA"/>
</dbReference>
<dbReference type="InterPro" id="IPR009061">
    <property type="entry name" value="DNA-bd_dom_put_sf"/>
</dbReference>
<evidence type="ECO:0000313" key="2">
    <source>
        <dbReference type="EMBL" id="TQL48777.1"/>
    </source>
</evidence>
<feature type="domain" description="Helix-turn-helix" evidence="1">
    <location>
        <begin position="3"/>
        <end position="53"/>
    </location>
</feature>
<dbReference type="AlphaFoldDB" id="A0A542YL11"/>
<dbReference type="OrthoDB" id="194758at2"/>
<reference evidence="2 3" key="1">
    <citation type="submission" date="2019-06" db="EMBL/GenBank/DDBJ databases">
        <title>Sequencing the genomes of 1000 actinobacteria strains.</title>
        <authorList>
            <person name="Klenk H.-P."/>
        </authorList>
    </citation>
    <scope>NUCLEOTIDE SEQUENCE [LARGE SCALE GENOMIC DNA]</scope>
    <source>
        <strain evidence="2 3">DSM 26477</strain>
    </source>
</reference>
<protein>
    <submittedName>
        <fullName evidence="2">Excisionase family DNA binding protein</fullName>
    </submittedName>
</protein>
<dbReference type="Pfam" id="PF12728">
    <property type="entry name" value="HTH_17"/>
    <property type="match status" value="1"/>
</dbReference>
<name>A0A542YL11_9MICO</name>
<gene>
    <name evidence="2" type="ORF">FB562_1883</name>
</gene>
<dbReference type="Proteomes" id="UP000317998">
    <property type="component" value="Unassembled WGS sequence"/>
</dbReference>